<dbReference type="InterPro" id="IPR037293">
    <property type="entry name" value="Gal_Oxidase_central_sf"/>
</dbReference>
<organism evidence="3 4">
    <name type="scientific">Streptomyces mashuensis</name>
    <dbReference type="NCBI Taxonomy" id="33904"/>
    <lineage>
        <taxon>Bacteria</taxon>
        <taxon>Bacillati</taxon>
        <taxon>Actinomycetota</taxon>
        <taxon>Actinomycetes</taxon>
        <taxon>Kitasatosporales</taxon>
        <taxon>Streptomycetaceae</taxon>
        <taxon>Streptomyces</taxon>
    </lineage>
</organism>
<dbReference type="RefSeq" id="WP_229891364.1">
    <property type="nucleotide sequence ID" value="NZ_BNBD01000010.1"/>
</dbReference>
<reference evidence="3" key="2">
    <citation type="submission" date="2020-09" db="EMBL/GenBank/DDBJ databases">
        <authorList>
            <person name="Sun Q."/>
            <person name="Ohkuma M."/>
        </authorList>
    </citation>
    <scope>NUCLEOTIDE SEQUENCE</scope>
    <source>
        <strain evidence="3">JCM 4059</strain>
    </source>
</reference>
<keyword evidence="4" id="KW-1185">Reference proteome</keyword>
<dbReference type="GO" id="GO:0005975">
    <property type="term" value="P:carbohydrate metabolic process"/>
    <property type="evidence" value="ECO:0007669"/>
    <property type="project" value="UniProtKB-ARBA"/>
</dbReference>
<evidence type="ECO:0008006" key="5">
    <source>
        <dbReference type="Google" id="ProtNLM"/>
    </source>
</evidence>
<feature type="domain" description="GlxA-like beta barrel" evidence="2">
    <location>
        <begin position="157"/>
        <end position="261"/>
    </location>
</feature>
<dbReference type="InterPro" id="IPR014756">
    <property type="entry name" value="Ig_E-set"/>
</dbReference>
<evidence type="ECO:0000313" key="4">
    <source>
        <dbReference type="Proteomes" id="UP000638313"/>
    </source>
</evidence>
<sequence length="651" mass="70969">MTHVPARLVEFLRDGRRRRRVIGTGAALALIATNGPAATGFARRAWHDYTVEQPAYKARYGHWDVVEAPARFRVNAIHAALLRTGKVLLIAGSGNDEKQFRAGTFRSVLWDPVRNTFKNVPTPRDMFCAGHAQLPDGRLLVAGGTARYEKLTGDVRRAGGAMLVKNENPDAPRTLPAGTVFTGSTGKRYRAQFPVLLPRATKTVTEDDDHPRVVVTASQARVYVEAVEEGEDGITHTADQYRVEGLTGDGARDVYGLAAKLGLDKKDFQGLRDAYEFDPVAERYVPVDPMAEARWYPTLVTLKDGRVLAVSGLDDMGEIIPGKNEIYDPRSRTWTRGPDRYFPTYPALFLTAGGRLFYSGSNAGYGPADRGRVPGLWDVDHNTFTPVPGLTDSEMTETSASVLLPPAQDGRVMILGGGGVGESHRSTGRTAIADLGGPAPRYTPGPPLPQGTRYLNAVLTPDDRVFTTGGSRDYRGKHGSDILRAQFYDPARRAFTTAADPTVGRDYHAEALLLPDGRIAVFGSNPLFADPDDTRMGTFEQRIEVYTPPYLYRPHRPALRTGPLTAAHGDVLTLSGTDRREVAAARLMRPSAVTHATDVEQRSVALELGDHAGAVTVRIPDNPALVPAGWYMLFLTDRAGTPSRAAWVHVR</sequence>
<dbReference type="PANTHER" id="PTHR32208:SF21">
    <property type="entry name" value="LOW QUALITY PROTEIN: ALDEHYDE OXIDASE GLOX-LIKE"/>
    <property type="match status" value="1"/>
</dbReference>
<dbReference type="EMBL" id="BNBD01000010">
    <property type="protein sequence ID" value="GHF58950.1"/>
    <property type="molecule type" value="Genomic_DNA"/>
</dbReference>
<dbReference type="Pfam" id="PF21110">
    <property type="entry name" value="GlxA"/>
    <property type="match status" value="1"/>
</dbReference>
<dbReference type="Proteomes" id="UP000638313">
    <property type="component" value="Unassembled WGS sequence"/>
</dbReference>
<dbReference type="InterPro" id="IPR049305">
    <property type="entry name" value="GlxA-like_b-barrel"/>
</dbReference>
<accession>A0A919B5X1</accession>
<dbReference type="AlphaFoldDB" id="A0A919B5X1"/>
<dbReference type="InterPro" id="IPR013783">
    <property type="entry name" value="Ig-like_fold"/>
</dbReference>
<gene>
    <name evidence="3" type="ORF">GCM10010218_45420</name>
</gene>
<proteinExistence type="predicted"/>
<dbReference type="InterPro" id="IPR015202">
    <property type="entry name" value="GO-like_E_set"/>
</dbReference>
<dbReference type="SUPFAM" id="SSF81296">
    <property type="entry name" value="E set domains"/>
    <property type="match status" value="1"/>
</dbReference>
<dbReference type="Gene3D" id="2.60.40.10">
    <property type="entry name" value="Immunoglobulins"/>
    <property type="match status" value="1"/>
</dbReference>
<name>A0A919B5X1_9ACTN</name>
<dbReference type="InterPro" id="IPR011043">
    <property type="entry name" value="Gal_Oxase/kelch_b-propeller"/>
</dbReference>
<dbReference type="CDD" id="cd02851">
    <property type="entry name" value="E_set_GO_C"/>
    <property type="match status" value="1"/>
</dbReference>
<dbReference type="PANTHER" id="PTHR32208">
    <property type="entry name" value="SECRETED PROTEIN-RELATED"/>
    <property type="match status" value="1"/>
</dbReference>
<evidence type="ECO:0000259" key="2">
    <source>
        <dbReference type="Pfam" id="PF21110"/>
    </source>
</evidence>
<evidence type="ECO:0000259" key="1">
    <source>
        <dbReference type="Pfam" id="PF09118"/>
    </source>
</evidence>
<reference evidence="3" key="1">
    <citation type="journal article" date="2014" name="Int. J. Syst. Evol. Microbiol.">
        <title>Complete genome sequence of Corynebacterium casei LMG S-19264T (=DSM 44701T), isolated from a smear-ripened cheese.</title>
        <authorList>
            <consortium name="US DOE Joint Genome Institute (JGI-PGF)"/>
            <person name="Walter F."/>
            <person name="Albersmeier A."/>
            <person name="Kalinowski J."/>
            <person name="Ruckert C."/>
        </authorList>
    </citation>
    <scope>NUCLEOTIDE SEQUENCE</scope>
    <source>
        <strain evidence="3">JCM 4059</strain>
    </source>
</reference>
<dbReference type="Pfam" id="PF09118">
    <property type="entry name" value="GO-like_E_set"/>
    <property type="match status" value="1"/>
</dbReference>
<protein>
    <recommendedName>
        <fullName evidence="5">Galactose oxidase</fullName>
    </recommendedName>
</protein>
<dbReference type="SUPFAM" id="SSF50965">
    <property type="entry name" value="Galactose oxidase, central domain"/>
    <property type="match status" value="1"/>
</dbReference>
<feature type="domain" description="Galactose oxidase-like Early set" evidence="1">
    <location>
        <begin position="557"/>
        <end position="650"/>
    </location>
</feature>
<dbReference type="Gene3D" id="2.130.10.80">
    <property type="entry name" value="Galactose oxidase/kelch, beta-propeller"/>
    <property type="match status" value="2"/>
</dbReference>
<evidence type="ECO:0000313" key="3">
    <source>
        <dbReference type="EMBL" id="GHF58950.1"/>
    </source>
</evidence>
<comment type="caution">
    <text evidence="3">The sequence shown here is derived from an EMBL/GenBank/DDBJ whole genome shotgun (WGS) entry which is preliminary data.</text>
</comment>